<comment type="caution">
    <text evidence="5">The sequence shown here is derived from an EMBL/GenBank/DDBJ whole genome shotgun (WGS) entry which is preliminary data.</text>
</comment>
<evidence type="ECO:0000256" key="1">
    <source>
        <dbReference type="PROSITE-ProRule" id="PRU00723"/>
    </source>
</evidence>
<feature type="coiled-coil region" evidence="2">
    <location>
        <begin position="173"/>
        <end position="200"/>
    </location>
</feature>
<keyword evidence="6" id="KW-1185">Reference proteome</keyword>
<feature type="region of interest" description="Disordered" evidence="3">
    <location>
        <begin position="727"/>
        <end position="764"/>
    </location>
</feature>
<feature type="domain" description="C3H1-type" evidence="4">
    <location>
        <begin position="687"/>
        <end position="715"/>
    </location>
</feature>
<evidence type="ECO:0000313" key="6">
    <source>
        <dbReference type="Proteomes" id="UP001189429"/>
    </source>
</evidence>
<feature type="region of interest" description="Disordered" evidence="3">
    <location>
        <begin position="789"/>
        <end position="816"/>
    </location>
</feature>
<reference evidence="5" key="1">
    <citation type="submission" date="2023-10" db="EMBL/GenBank/DDBJ databases">
        <authorList>
            <person name="Chen Y."/>
            <person name="Shah S."/>
            <person name="Dougan E. K."/>
            <person name="Thang M."/>
            <person name="Chan C."/>
        </authorList>
    </citation>
    <scope>NUCLEOTIDE SEQUENCE [LARGE SCALE GENOMIC DNA]</scope>
</reference>
<feature type="compositionally biased region" description="Low complexity" evidence="3">
    <location>
        <begin position="220"/>
        <end position="236"/>
    </location>
</feature>
<keyword evidence="2" id="KW-0175">Coiled coil</keyword>
<proteinExistence type="predicted"/>
<keyword evidence="1" id="KW-0862">Zinc</keyword>
<protein>
    <recommendedName>
        <fullName evidence="4">C3H1-type domain-containing protein</fullName>
    </recommendedName>
</protein>
<feature type="region of interest" description="Disordered" evidence="3">
    <location>
        <begin position="217"/>
        <end position="242"/>
    </location>
</feature>
<dbReference type="InterPro" id="IPR013103">
    <property type="entry name" value="RVT_2"/>
</dbReference>
<gene>
    <name evidence="5" type="ORF">PCOR1329_LOCUS31362</name>
</gene>
<keyword evidence="1" id="KW-0863">Zinc-finger</keyword>
<feature type="compositionally biased region" description="Low complexity" evidence="3">
    <location>
        <begin position="742"/>
        <end position="763"/>
    </location>
</feature>
<sequence>MSPSPYQGAVLPAALGPPAALLRARCRACGDHVIGPSVTCTICGMEVHAHCMAPYQGHAVCHACYVERDIVYAQRQAAWGGHVAATVGRTAATSAQMVGHALGATISTAATGVQRLALGAAAGVRQTWSAGAMMPHPVLPITGPSVEGAGTMPAPAGQDEQHEGVMGLMLAELRDLRLQVDSLSRRNAELEAERVAERARAAVPSAGYLTPTAADQAEVAAPASPSSEEPPTATASGGQSAQVGAHGVLGEDVPHAGDGLITQASATLELLARGGQEVDRRAEFFGAQALPAATTTTSATTPSPAGSAPDCRRRFLELEAEDSLAPEAEDFLEPEAEEEDTLEVEAAGVEASRVEAAGEQMTQDADMEATCRAPDGASGLDTVLAKLKDGDLQKLEVSSNQPRASALEDWLQRDALRVGGWHRLMGSFFQRVQVVAYQAYEEYLKLQPMDRPMIQPRLNWHDDARYLDIEFKLRAVLLESVPETVRREALATRATSTVEVLFATLVWAGPGTLKDKTDVSEAVERRGKGPVDVKHVHSCLQRWQFDLVRLQRLQMQPPDPVVQLATLRTMVGRMIEQSHTFEFRLNSFETQHGLSGASTATQRQVDEYWRYLSAESREISDTPPPQPKQAAAGDRGVRAQIARLEAALAKAKGSASPKGSGKDKSGKSKAKDDKGKGGKQDAHAAAATGLELCRHFESDKGCRNGGQCTRKHRKLEPHENKCFNCGSKQHPKAQCTAPRPLASAGGQQQQQPPRAAAATASEQPLSAESIEQAVARAMQSFAAQADSGYRADWSGQAGDPFALPDARPPPQQPQQPVTRMLRLDPQGATVAASRHGRIRAEMLLCDSGASHELRHLWPSQAPPPGSVPIKLGLAVGQAAGEVYMSEALFPISVYVHELELSMLWGPARAAISLPGGRALELVVDRDGSVFISEAQAEVLRGMRRLRRAQIGASRFVDCVRAAVVQQSLEQHRAAGHPHFRPDCAECRLAAGRHRPHWRLDASTRPGGQMSADISGPHPYARWPSALQEDSPRRARFFLLCAYSVFTVAEQEAAVKNERFARDSSKVEVGKEDGLADPGSAGGSTGGPAGAVAQRAAIFEAVAFEAVPSGLDGEVIEEPAELLVDLPGDAAKGRRTWYYTRPLQTKAADEVGKALELIVAEVSLEFQTRGIGVIKQRARAMLVVLEPADREQLWPAAVQHAAALQRREAQGRPTSCPAFGSMVAAKIKQPVVFGFAPRAADRVFLGIADYVSQSALVGFKQTRLGVTKWVFETSSSFIPHPPPPRRSLVESSGGAAAAASGEAASARQPGQQRRRYREKQPARDVPGEASGDIRIPRASALGERFVDFGPTAQRASGHQEELLWTPAVAAATRAAGSDADDDGMADASLPEFREVLKDSGMQPVTGLELRRAVGAEREEWFQAMAAELSSYRSSAVFDELPAADRGGVRASEILPMKVVAGIKPPKPGDAQQRRRKKIRGVVRGNFQAKQPDEVVYTQNVEISSVRLALVVAARCRWKLQALDVSTAFLNAPLPPEAGRVVVRPPKLFVDLGLVGPDVLWVANKGIYGLRIAPRAWGAKRDNEMRAMQFLVDGVPAKLVQSRCDPSVWMVVAAAEPKLESDRLLLGLLLVYVDDFLCLGPDGALDELESLLKATWTCSVQSRIGWEAPGKVTYLGLEIEARGSELIVHQGPYLDDMLAKWGLCDANGTHTIALEPVPPPRAPEEGDADPAAVRAAQRMAGGLLWLATRSRPDVSFATSRLSSFARSHPDWALRLGKRILRYLIGTRGFALVIGWGPEDPSASYAKLSSLSLDVFADASFEVETAQTGVAVFCGGALIDWRSQKQPQVARSTAEAEITALNMGVTMLEGAEATMASIAVGTCGSTPTLWGDNTASLLIAEGQGSWRTRALANRAAALRSRVGMGTLLLKKVSSEEQRADGLTKVFAAAVMGRIRAHFGLQLVVELLDRAAAAAGARRLQPPAW</sequence>
<feature type="region of interest" description="Disordered" evidence="3">
    <location>
        <begin position="616"/>
        <end position="636"/>
    </location>
</feature>
<accession>A0ABN9SPF8</accession>
<dbReference type="PROSITE" id="PS50103">
    <property type="entry name" value="ZF_C3H1"/>
    <property type="match status" value="1"/>
</dbReference>
<feature type="region of interest" description="Disordered" evidence="3">
    <location>
        <begin position="1274"/>
        <end position="1335"/>
    </location>
</feature>
<feature type="compositionally biased region" description="Basic and acidic residues" evidence="3">
    <location>
        <begin position="1061"/>
        <end position="1073"/>
    </location>
</feature>
<feature type="region of interest" description="Disordered" evidence="3">
    <location>
        <begin position="648"/>
        <end position="683"/>
    </location>
</feature>
<dbReference type="Proteomes" id="UP001189429">
    <property type="component" value="Unassembled WGS sequence"/>
</dbReference>
<feature type="region of interest" description="Disordered" evidence="3">
    <location>
        <begin position="1061"/>
        <end position="1087"/>
    </location>
</feature>
<feature type="compositionally biased region" description="Low complexity" evidence="3">
    <location>
        <begin position="648"/>
        <end position="659"/>
    </location>
</feature>
<dbReference type="PANTHER" id="PTHR11439">
    <property type="entry name" value="GAG-POL-RELATED RETROTRANSPOSON"/>
    <property type="match status" value="1"/>
</dbReference>
<feature type="compositionally biased region" description="Basic and acidic residues" evidence="3">
    <location>
        <begin position="660"/>
        <end position="682"/>
    </location>
</feature>
<keyword evidence="1" id="KW-0479">Metal-binding</keyword>
<feature type="compositionally biased region" description="Low complexity" evidence="3">
    <location>
        <begin position="1289"/>
        <end position="1305"/>
    </location>
</feature>
<organism evidence="5 6">
    <name type="scientific">Prorocentrum cordatum</name>
    <dbReference type="NCBI Taxonomy" id="2364126"/>
    <lineage>
        <taxon>Eukaryota</taxon>
        <taxon>Sar</taxon>
        <taxon>Alveolata</taxon>
        <taxon>Dinophyceae</taxon>
        <taxon>Prorocentrales</taxon>
        <taxon>Prorocentraceae</taxon>
        <taxon>Prorocentrum</taxon>
    </lineage>
</organism>
<dbReference type="Pfam" id="PF07727">
    <property type="entry name" value="RVT_2"/>
    <property type="match status" value="1"/>
</dbReference>
<dbReference type="PANTHER" id="PTHR11439:SF463">
    <property type="entry name" value="REVERSE TRANSCRIPTASE TY1_COPIA-TYPE DOMAIN-CONTAINING PROTEIN"/>
    <property type="match status" value="1"/>
</dbReference>
<evidence type="ECO:0000256" key="2">
    <source>
        <dbReference type="SAM" id="Coils"/>
    </source>
</evidence>
<evidence type="ECO:0000259" key="4">
    <source>
        <dbReference type="PROSITE" id="PS50103"/>
    </source>
</evidence>
<dbReference type="CDD" id="cd09272">
    <property type="entry name" value="RNase_HI_RT_Ty1"/>
    <property type="match status" value="1"/>
</dbReference>
<feature type="zinc finger region" description="C3H1-type" evidence="1">
    <location>
        <begin position="687"/>
        <end position="715"/>
    </location>
</feature>
<dbReference type="EMBL" id="CAUYUJ010012336">
    <property type="protein sequence ID" value="CAK0833767.1"/>
    <property type="molecule type" value="Genomic_DNA"/>
</dbReference>
<dbReference type="InterPro" id="IPR000571">
    <property type="entry name" value="Znf_CCCH"/>
</dbReference>
<name>A0ABN9SPF8_9DINO</name>
<evidence type="ECO:0000313" key="5">
    <source>
        <dbReference type="EMBL" id="CAK0833767.1"/>
    </source>
</evidence>
<evidence type="ECO:0000256" key="3">
    <source>
        <dbReference type="SAM" id="MobiDB-lite"/>
    </source>
</evidence>